<accession>A0A6A5GLI0</accession>
<dbReference type="CTD" id="78775319"/>
<sequence length="262" mass="30383">MRFKNDNLFTSSAEFSSVINGALLEFECFKSEFKTIQFVANRIELSIDFSVSDAENIILENEKRLEEAGVKDIILVIASSEVLRFCLEIEGLISKESSSTVIPEFVAPDRRDLKRYVARLNRTTYIYDFPRLFCHVVALDVSQNPGEIMELQELHIDENYQLQMISDSEELERRAAHGLNTCSVVAWLVKLKTENDREFVRRSAPILPKPTNSEAVEWVKQKVGDDLRKYFNDGFYGDVTQEIQESRRRFEKECATWHHKSQ</sequence>
<dbReference type="AlphaFoldDB" id="A0A6A5GLI0"/>
<proteinExistence type="predicted"/>
<gene>
    <name evidence="1" type="ORF">GCK72_011984</name>
</gene>
<dbReference type="Proteomes" id="UP000483820">
    <property type="component" value="Chromosome IV"/>
</dbReference>
<dbReference type="RefSeq" id="XP_053583553.1">
    <property type="nucleotide sequence ID" value="XM_053728781.1"/>
</dbReference>
<reference evidence="1 2" key="1">
    <citation type="submission" date="2019-12" db="EMBL/GenBank/DDBJ databases">
        <title>Chromosome-level assembly of the Caenorhabditis remanei genome.</title>
        <authorList>
            <person name="Teterina A.A."/>
            <person name="Willis J.H."/>
            <person name="Phillips P.C."/>
        </authorList>
    </citation>
    <scope>NUCLEOTIDE SEQUENCE [LARGE SCALE GENOMIC DNA]</scope>
    <source>
        <strain evidence="1 2">PX506</strain>
        <tissue evidence="1">Whole organism</tissue>
    </source>
</reference>
<name>A0A6A5GLI0_CAERE</name>
<dbReference type="Gene3D" id="3.90.226.10">
    <property type="entry name" value="2-enoyl-CoA Hydratase, Chain A, domain 1"/>
    <property type="match status" value="1"/>
</dbReference>
<dbReference type="GeneID" id="78775319"/>
<comment type="caution">
    <text evidence="1">The sequence shown here is derived from an EMBL/GenBank/DDBJ whole genome shotgun (WGS) entry which is preliminary data.</text>
</comment>
<evidence type="ECO:0000313" key="2">
    <source>
        <dbReference type="Proteomes" id="UP000483820"/>
    </source>
</evidence>
<organism evidence="1 2">
    <name type="scientific">Caenorhabditis remanei</name>
    <name type="common">Caenorhabditis vulgaris</name>
    <dbReference type="NCBI Taxonomy" id="31234"/>
    <lineage>
        <taxon>Eukaryota</taxon>
        <taxon>Metazoa</taxon>
        <taxon>Ecdysozoa</taxon>
        <taxon>Nematoda</taxon>
        <taxon>Chromadorea</taxon>
        <taxon>Rhabditida</taxon>
        <taxon>Rhabditina</taxon>
        <taxon>Rhabditomorpha</taxon>
        <taxon>Rhabditoidea</taxon>
        <taxon>Rhabditidae</taxon>
        <taxon>Peloderinae</taxon>
        <taxon>Caenorhabditis</taxon>
    </lineage>
</organism>
<dbReference type="KEGG" id="crq:GCK72_011984"/>
<dbReference type="EMBL" id="WUAV01000004">
    <property type="protein sequence ID" value="KAF1755534.1"/>
    <property type="molecule type" value="Genomic_DNA"/>
</dbReference>
<evidence type="ECO:0000313" key="1">
    <source>
        <dbReference type="EMBL" id="KAF1755534.1"/>
    </source>
</evidence>
<protein>
    <submittedName>
        <fullName evidence="1">Uncharacterized protein</fullName>
    </submittedName>
</protein>